<dbReference type="EMBL" id="JACVDC010000023">
    <property type="protein sequence ID" value="MBC9796225.1"/>
    <property type="molecule type" value="Genomic_DNA"/>
</dbReference>
<dbReference type="Proteomes" id="UP000653730">
    <property type="component" value="Unassembled WGS sequence"/>
</dbReference>
<evidence type="ECO:0000313" key="2">
    <source>
        <dbReference type="Proteomes" id="UP000653730"/>
    </source>
</evidence>
<reference evidence="1 2" key="1">
    <citation type="submission" date="2020-09" db="EMBL/GenBank/DDBJ databases">
        <title>Sinomicrobium weinanense sp. nov., a halophilic bacteria isolated from saline-alkali soil.</title>
        <authorList>
            <person name="Wu P."/>
            <person name="Ren H."/>
            <person name="Mei Y."/>
            <person name="Liang Y."/>
            <person name="Chen Z."/>
        </authorList>
    </citation>
    <scope>NUCLEOTIDE SEQUENCE [LARGE SCALE GENOMIC DNA]</scope>
    <source>
        <strain evidence="1 2">FJxs</strain>
    </source>
</reference>
<dbReference type="GO" id="GO:0003700">
    <property type="term" value="F:DNA-binding transcription factor activity"/>
    <property type="evidence" value="ECO:0007669"/>
    <property type="project" value="InterPro"/>
</dbReference>
<organism evidence="1 2">
    <name type="scientific">Sinomicrobium weinanense</name>
    <dbReference type="NCBI Taxonomy" id="2842200"/>
    <lineage>
        <taxon>Bacteria</taxon>
        <taxon>Pseudomonadati</taxon>
        <taxon>Bacteroidota</taxon>
        <taxon>Flavobacteriia</taxon>
        <taxon>Flavobacteriales</taxon>
        <taxon>Flavobacteriaceae</taxon>
        <taxon>Sinomicrobium</taxon>
    </lineage>
</organism>
<keyword evidence="2" id="KW-1185">Reference proteome</keyword>
<proteinExistence type="predicted"/>
<dbReference type="InterPro" id="IPR013325">
    <property type="entry name" value="RNA_pol_sigma_r2"/>
</dbReference>
<name>A0A926Q3X1_9FLAO</name>
<comment type="caution">
    <text evidence="1">The sequence shown here is derived from an EMBL/GenBank/DDBJ whole genome shotgun (WGS) entry which is preliminary data.</text>
</comment>
<dbReference type="RefSeq" id="WP_187965373.1">
    <property type="nucleotide sequence ID" value="NZ_JACVDC010000023.1"/>
</dbReference>
<protein>
    <recommendedName>
        <fullName evidence="3">RNA polymerase sigma-70 region 2 domain-containing protein</fullName>
    </recommendedName>
</protein>
<dbReference type="GO" id="GO:0006352">
    <property type="term" value="P:DNA-templated transcription initiation"/>
    <property type="evidence" value="ECO:0007669"/>
    <property type="project" value="InterPro"/>
</dbReference>
<dbReference type="AlphaFoldDB" id="A0A926Q3X1"/>
<evidence type="ECO:0008006" key="3">
    <source>
        <dbReference type="Google" id="ProtNLM"/>
    </source>
</evidence>
<accession>A0A926Q3X1</accession>
<sequence length="111" mass="13430">MENPEEQTVTVNTLQSLKEGDLYAREIVCRQYETRVRLYIFSLVKSKRITDEIVREICTKVWEQRKDIRPESFDSYVLALCKDITYRKLVQIFREPTSREQLWKDIIALRR</sequence>
<dbReference type="SUPFAM" id="SSF88946">
    <property type="entry name" value="Sigma2 domain of RNA polymerase sigma factors"/>
    <property type="match status" value="1"/>
</dbReference>
<dbReference type="Gene3D" id="1.10.1740.10">
    <property type="match status" value="1"/>
</dbReference>
<evidence type="ECO:0000313" key="1">
    <source>
        <dbReference type="EMBL" id="MBC9796225.1"/>
    </source>
</evidence>
<gene>
    <name evidence="1" type="ORF">IBL28_09615</name>
</gene>